<evidence type="ECO:0000256" key="4">
    <source>
        <dbReference type="ARBA" id="ARBA00022840"/>
    </source>
</evidence>
<dbReference type="PROSITE" id="PS50011">
    <property type="entry name" value="PROTEIN_KINASE_DOM"/>
    <property type="match status" value="1"/>
</dbReference>
<dbReference type="Proteomes" id="UP000054359">
    <property type="component" value="Unassembled WGS sequence"/>
</dbReference>
<dbReference type="InterPro" id="IPR051681">
    <property type="entry name" value="Ser/Thr_Kinases-Pseudokinases"/>
</dbReference>
<dbReference type="GO" id="GO:0005524">
    <property type="term" value="F:ATP binding"/>
    <property type="evidence" value="ECO:0007669"/>
    <property type="project" value="UniProtKB-KW"/>
</dbReference>
<gene>
    <name evidence="6" type="ORF">X975_16663</name>
</gene>
<dbReference type="GO" id="GO:0004674">
    <property type="term" value="F:protein serine/threonine kinase activity"/>
    <property type="evidence" value="ECO:0007669"/>
    <property type="project" value="TreeGrafter"/>
</dbReference>
<keyword evidence="1" id="KW-0808">Transferase</keyword>
<dbReference type="InterPro" id="IPR000719">
    <property type="entry name" value="Prot_kinase_dom"/>
</dbReference>
<dbReference type="InterPro" id="IPR001245">
    <property type="entry name" value="Ser-Thr/Tyr_kinase_cat_dom"/>
</dbReference>
<proteinExistence type="predicted"/>
<dbReference type="STRING" id="407821.A0A087UQ33"/>
<dbReference type="Gene3D" id="3.30.200.20">
    <property type="entry name" value="Phosphorylase Kinase, domain 1"/>
    <property type="match status" value="1"/>
</dbReference>
<evidence type="ECO:0000259" key="5">
    <source>
        <dbReference type="PROSITE" id="PS50011"/>
    </source>
</evidence>
<evidence type="ECO:0000256" key="1">
    <source>
        <dbReference type="ARBA" id="ARBA00022679"/>
    </source>
</evidence>
<dbReference type="GO" id="GO:0005737">
    <property type="term" value="C:cytoplasm"/>
    <property type="evidence" value="ECO:0007669"/>
    <property type="project" value="TreeGrafter"/>
</dbReference>
<organism evidence="6 7">
    <name type="scientific">Stegodyphus mimosarum</name>
    <name type="common">African social velvet spider</name>
    <dbReference type="NCBI Taxonomy" id="407821"/>
    <lineage>
        <taxon>Eukaryota</taxon>
        <taxon>Metazoa</taxon>
        <taxon>Ecdysozoa</taxon>
        <taxon>Arthropoda</taxon>
        <taxon>Chelicerata</taxon>
        <taxon>Arachnida</taxon>
        <taxon>Araneae</taxon>
        <taxon>Araneomorphae</taxon>
        <taxon>Entelegynae</taxon>
        <taxon>Eresoidea</taxon>
        <taxon>Eresidae</taxon>
        <taxon>Stegodyphus</taxon>
    </lineage>
</organism>
<evidence type="ECO:0000256" key="3">
    <source>
        <dbReference type="ARBA" id="ARBA00022777"/>
    </source>
</evidence>
<dbReference type="OrthoDB" id="339325at2759"/>
<name>A0A087UQ33_STEMI</name>
<dbReference type="PANTHER" id="PTHR44329:SF288">
    <property type="entry name" value="MITOGEN-ACTIVATED PROTEIN KINASE KINASE KINASE 20"/>
    <property type="match status" value="1"/>
</dbReference>
<keyword evidence="2" id="KW-0547">Nucleotide-binding</keyword>
<keyword evidence="4" id="KW-0067">ATP-binding</keyword>
<accession>A0A087UQ33</accession>
<dbReference type="AlphaFoldDB" id="A0A087UQ33"/>
<evidence type="ECO:0000313" key="7">
    <source>
        <dbReference type="Proteomes" id="UP000054359"/>
    </source>
</evidence>
<protein>
    <submittedName>
        <fullName evidence="6">Mitogen-activated protein kinase kinase kinase MLT</fullName>
    </submittedName>
</protein>
<sequence>MAEDSGGSTVGSCSEETSSDITSPFVEVNFNDIEFYERCGGGAFGCVYRALWKSQNKIVAVKKLLVLEKEAQVLSLLSHKNIIKFFGAVTISPNYCIITEYSENGSLYAFLGEQENNSMLSFEQILRWS</sequence>
<dbReference type="PANTHER" id="PTHR44329">
    <property type="entry name" value="SERINE/THREONINE-PROTEIN KINASE TNNI3K-RELATED"/>
    <property type="match status" value="1"/>
</dbReference>
<dbReference type="SUPFAM" id="SSF56112">
    <property type="entry name" value="Protein kinase-like (PK-like)"/>
    <property type="match status" value="1"/>
</dbReference>
<evidence type="ECO:0000256" key="2">
    <source>
        <dbReference type="ARBA" id="ARBA00022741"/>
    </source>
</evidence>
<feature type="domain" description="Protein kinase" evidence="5">
    <location>
        <begin position="33"/>
        <end position="129"/>
    </location>
</feature>
<feature type="non-terminal residue" evidence="6">
    <location>
        <position position="129"/>
    </location>
</feature>
<evidence type="ECO:0000313" key="6">
    <source>
        <dbReference type="EMBL" id="KFM79472.1"/>
    </source>
</evidence>
<reference evidence="6 7" key="1">
    <citation type="submission" date="2013-11" db="EMBL/GenBank/DDBJ databases">
        <title>Genome sequencing of Stegodyphus mimosarum.</title>
        <authorList>
            <person name="Bechsgaard J."/>
        </authorList>
    </citation>
    <scope>NUCLEOTIDE SEQUENCE [LARGE SCALE GENOMIC DNA]</scope>
</reference>
<keyword evidence="3 6" id="KW-0418">Kinase</keyword>
<dbReference type="EMBL" id="KK120976">
    <property type="protein sequence ID" value="KFM79472.1"/>
    <property type="molecule type" value="Genomic_DNA"/>
</dbReference>
<keyword evidence="7" id="KW-1185">Reference proteome</keyword>
<dbReference type="InterPro" id="IPR011009">
    <property type="entry name" value="Kinase-like_dom_sf"/>
</dbReference>
<dbReference type="FunFam" id="3.30.200.20:FF:000220">
    <property type="entry name" value="mitogen-activated protein kinase kinase kinase 20 isoform X1"/>
    <property type="match status" value="1"/>
</dbReference>
<dbReference type="Pfam" id="PF07714">
    <property type="entry name" value="PK_Tyr_Ser-Thr"/>
    <property type="match status" value="1"/>
</dbReference>